<dbReference type="OrthoDB" id="9786074at2"/>
<dbReference type="Proteomes" id="UP000295325">
    <property type="component" value="Unassembled WGS sequence"/>
</dbReference>
<evidence type="ECO:0000313" key="2">
    <source>
        <dbReference type="EMBL" id="TDT51254.1"/>
    </source>
</evidence>
<proteinExistence type="predicted"/>
<keyword evidence="3" id="KW-1185">Reference proteome</keyword>
<dbReference type="GO" id="GO:0009303">
    <property type="term" value="P:rRNA transcription"/>
    <property type="evidence" value="ECO:0007669"/>
    <property type="project" value="TreeGrafter"/>
</dbReference>
<sequence length="164" mass="18839">MFSIGDIIFYPVFGAGYILNIEEKEICGEIKKYYIMKFLLNDMNMMIPIESVVGRRIRRAISPDECEKVLNIIKSNPVKLSSKWSKRCKHYTQSIRSGDIFLLASIIRDIAGLYRTRSLSKSEAKVFMDIVDMVAGEISLVTNRDLNSVKKEILNKVNMNEFLC</sequence>
<dbReference type="InterPro" id="IPR003711">
    <property type="entry name" value="CarD-like/TRCF_RID"/>
</dbReference>
<dbReference type="Gene3D" id="1.20.58.1290">
    <property type="entry name" value="CarD-like, C-terminal domain"/>
    <property type="match status" value="1"/>
</dbReference>
<feature type="domain" description="CarD-like/TRCF RNAP-interacting" evidence="1">
    <location>
        <begin position="1"/>
        <end position="111"/>
    </location>
</feature>
<comment type="caution">
    <text evidence="2">The sequence shown here is derived from an EMBL/GenBank/DDBJ whole genome shotgun (WGS) entry which is preliminary data.</text>
</comment>
<dbReference type="AlphaFoldDB" id="A0A4R7KA66"/>
<dbReference type="InterPro" id="IPR036101">
    <property type="entry name" value="CarD-like/TRCF_RID_sf"/>
</dbReference>
<dbReference type="PANTHER" id="PTHR38447">
    <property type="entry name" value="TRANSCRIPTION FACTOR YDEB-RELATED"/>
    <property type="match status" value="1"/>
</dbReference>
<dbReference type="PANTHER" id="PTHR38447:SF1">
    <property type="entry name" value="RNA POLYMERASE-BINDING TRANSCRIPTION FACTOR CARD"/>
    <property type="match status" value="1"/>
</dbReference>
<dbReference type="RefSeq" id="WP_133628788.1">
    <property type="nucleotide sequence ID" value="NZ_SOAZ01000020.1"/>
</dbReference>
<dbReference type="InterPro" id="IPR052531">
    <property type="entry name" value="CarD-like_regulator"/>
</dbReference>
<evidence type="ECO:0000259" key="1">
    <source>
        <dbReference type="SMART" id="SM01058"/>
    </source>
</evidence>
<reference evidence="2 3" key="1">
    <citation type="submission" date="2019-03" db="EMBL/GenBank/DDBJ databases">
        <title>Genomic Encyclopedia of Type Strains, Phase IV (KMG-IV): sequencing the most valuable type-strain genomes for metagenomic binning, comparative biology and taxonomic classification.</title>
        <authorList>
            <person name="Goeker M."/>
        </authorList>
    </citation>
    <scope>NUCLEOTIDE SEQUENCE [LARGE SCALE GENOMIC DNA]</scope>
    <source>
        <strain evidence="2 3">DSM 24455</strain>
    </source>
</reference>
<gene>
    <name evidence="2" type="ORF">EDD71_12035</name>
</gene>
<dbReference type="InterPro" id="IPR048792">
    <property type="entry name" value="CarD_C"/>
</dbReference>
<dbReference type="SMART" id="SM01058">
    <property type="entry name" value="CarD_TRCF"/>
    <property type="match status" value="1"/>
</dbReference>
<dbReference type="InterPro" id="IPR042215">
    <property type="entry name" value="CarD-like_C"/>
</dbReference>
<name>A0A4R7KA66_9CLOT</name>
<organism evidence="2 3">
    <name type="scientific">Fonticella tunisiensis</name>
    <dbReference type="NCBI Taxonomy" id="1096341"/>
    <lineage>
        <taxon>Bacteria</taxon>
        <taxon>Bacillati</taxon>
        <taxon>Bacillota</taxon>
        <taxon>Clostridia</taxon>
        <taxon>Eubacteriales</taxon>
        <taxon>Clostridiaceae</taxon>
        <taxon>Fonticella</taxon>
    </lineage>
</organism>
<dbReference type="SUPFAM" id="SSF141259">
    <property type="entry name" value="CarD-like"/>
    <property type="match status" value="1"/>
</dbReference>
<dbReference type="EMBL" id="SOAZ01000020">
    <property type="protein sequence ID" value="TDT51254.1"/>
    <property type="molecule type" value="Genomic_DNA"/>
</dbReference>
<evidence type="ECO:0000313" key="3">
    <source>
        <dbReference type="Proteomes" id="UP000295325"/>
    </source>
</evidence>
<accession>A0A4R7KA66</accession>
<dbReference type="Pfam" id="PF02559">
    <property type="entry name" value="CarD_TRCF_RID"/>
    <property type="match status" value="1"/>
</dbReference>
<protein>
    <submittedName>
        <fullName evidence="2">CarD family transcriptional regulator</fullName>
    </submittedName>
</protein>
<dbReference type="Gene3D" id="2.40.10.170">
    <property type="match status" value="1"/>
</dbReference>
<dbReference type="Pfam" id="PF21095">
    <property type="entry name" value="CarD_C"/>
    <property type="match status" value="1"/>
</dbReference>